<dbReference type="InParanoid" id="A0A369J6G2"/>
<protein>
    <submittedName>
        <fullName evidence="1">Uncharacterized protein</fullName>
    </submittedName>
</protein>
<gene>
    <name evidence="1" type="ORF">Hypma_004699</name>
</gene>
<dbReference type="OrthoDB" id="2940247at2759"/>
<reference evidence="1" key="1">
    <citation type="submission" date="2018-04" db="EMBL/GenBank/DDBJ databases">
        <title>Whole genome sequencing of Hypsizygus marmoreus.</title>
        <authorList>
            <person name="Choi I.-G."/>
            <person name="Min B."/>
            <person name="Kim J.-G."/>
            <person name="Kim S."/>
            <person name="Oh Y.-L."/>
            <person name="Kong W.-S."/>
            <person name="Park H."/>
            <person name="Jeong J."/>
            <person name="Song E.-S."/>
        </authorList>
    </citation>
    <scope>NUCLEOTIDE SEQUENCE [LARGE SCALE GENOMIC DNA]</scope>
    <source>
        <strain evidence="1">51987-8</strain>
    </source>
</reference>
<dbReference type="Proteomes" id="UP000076154">
    <property type="component" value="Unassembled WGS sequence"/>
</dbReference>
<evidence type="ECO:0000313" key="1">
    <source>
        <dbReference type="EMBL" id="RDB15293.1"/>
    </source>
</evidence>
<sequence>MIMGPLPAVLPHFWFGKKEVQVSAQETYVGISFCSTARNIFIEHYHSKASKAELVSRMVFALESKVGILPPWEACQLYLALVDPHLIHGCEISLNIDEAPWKKLEAVQHGFLRHALGLNSQTSMLAPLFTETAIMPLWYRHVILALKYLRYLLALPADRYAHCALRDSLALAEGGHASWALDLLFVLTHLPFLLDLPDLLSITAKGIQALIREVQSGAEKHLQGVIDSSPKLYLLRDQLEPNGDKWPWHQTLYFRHYLSVPNRDHCMALTRVLLSDHAFSLERL</sequence>
<dbReference type="STRING" id="39966.A0A369J6G2"/>
<evidence type="ECO:0000313" key="2">
    <source>
        <dbReference type="Proteomes" id="UP000076154"/>
    </source>
</evidence>
<dbReference type="AlphaFoldDB" id="A0A369J6G2"/>
<dbReference type="EMBL" id="LUEZ02000184">
    <property type="protein sequence ID" value="RDB15293.1"/>
    <property type="molecule type" value="Genomic_DNA"/>
</dbReference>
<accession>A0A369J6G2</accession>
<comment type="caution">
    <text evidence="1">The sequence shown here is derived from an EMBL/GenBank/DDBJ whole genome shotgun (WGS) entry which is preliminary data.</text>
</comment>
<name>A0A369J6G2_HYPMA</name>
<organism evidence="1 2">
    <name type="scientific">Hypsizygus marmoreus</name>
    <name type="common">White beech mushroom</name>
    <name type="synonym">Agaricus marmoreus</name>
    <dbReference type="NCBI Taxonomy" id="39966"/>
    <lineage>
        <taxon>Eukaryota</taxon>
        <taxon>Fungi</taxon>
        <taxon>Dikarya</taxon>
        <taxon>Basidiomycota</taxon>
        <taxon>Agaricomycotina</taxon>
        <taxon>Agaricomycetes</taxon>
        <taxon>Agaricomycetidae</taxon>
        <taxon>Agaricales</taxon>
        <taxon>Tricholomatineae</taxon>
        <taxon>Lyophyllaceae</taxon>
        <taxon>Hypsizygus</taxon>
    </lineage>
</organism>
<keyword evidence="2" id="KW-1185">Reference proteome</keyword>
<proteinExistence type="predicted"/>